<dbReference type="EMBL" id="MU275919">
    <property type="protein sequence ID" value="KAI0046678.1"/>
    <property type="molecule type" value="Genomic_DNA"/>
</dbReference>
<dbReference type="Proteomes" id="UP000814033">
    <property type="component" value="Unassembled WGS sequence"/>
</dbReference>
<protein>
    <submittedName>
        <fullName evidence="1">Uncharacterized protein</fullName>
    </submittedName>
</protein>
<proteinExistence type="predicted"/>
<gene>
    <name evidence="1" type="ORF">FA95DRAFT_1478922</name>
</gene>
<feature type="non-terminal residue" evidence="1">
    <location>
        <position position="1"/>
    </location>
</feature>
<organism evidence="1 2">
    <name type="scientific">Auriscalpium vulgare</name>
    <dbReference type="NCBI Taxonomy" id="40419"/>
    <lineage>
        <taxon>Eukaryota</taxon>
        <taxon>Fungi</taxon>
        <taxon>Dikarya</taxon>
        <taxon>Basidiomycota</taxon>
        <taxon>Agaricomycotina</taxon>
        <taxon>Agaricomycetes</taxon>
        <taxon>Russulales</taxon>
        <taxon>Auriscalpiaceae</taxon>
        <taxon>Auriscalpium</taxon>
    </lineage>
</organism>
<comment type="caution">
    <text evidence="1">The sequence shown here is derived from an EMBL/GenBank/DDBJ whole genome shotgun (WGS) entry which is preliminary data.</text>
</comment>
<keyword evidence="2" id="KW-1185">Reference proteome</keyword>
<evidence type="ECO:0000313" key="2">
    <source>
        <dbReference type="Proteomes" id="UP000814033"/>
    </source>
</evidence>
<evidence type="ECO:0000313" key="1">
    <source>
        <dbReference type="EMBL" id="KAI0046678.1"/>
    </source>
</evidence>
<accession>A0ACB8RRF4</accession>
<sequence length="131" mass="15345">EGELWWVQRYVALEQAGYVLRPRYHPDWEPSWLANGTPRELAEDGHRNSWRWAVIDATRKSDGAQVVLKQIDFDDPREIKMYKLFTSEPVASDPRNHTLWPHAILYLPGTPEPILILPLMRPINDPPFETF</sequence>
<reference evidence="1" key="2">
    <citation type="journal article" date="2022" name="New Phytol.">
        <title>Evolutionary transition to the ectomycorrhizal habit in the genomes of a hyperdiverse lineage of mushroom-forming fungi.</title>
        <authorList>
            <person name="Looney B."/>
            <person name="Miyauchi S."/>
            <person name="Morin E."/>
            <person name="Drula E."/>
            <person name="Courty P.E."/>
            <person name="Kohler A."/>
            <person name="Kuo A."/>
            <person name="LaButti K."/>
            <person name="Pangilinan J."/>
            <person name="Lipzen A."/>
            <person name="Riley R."/>
            <person name="Andreopoulos W."/>
            <person name="He G."/>
            <person name="Johnson J."/>
            <person name="Nolan M."/>
            <person name="Tritt A."/>
            <person name="Barry K.W."/>
            <person name="Grigoriev I.V."/>
            <person name="Nagy L.G."/>
            <person name="Hibbett D."/>
            <person name="Henrissat B."/>
            <person name="Matheny P.B."/>
            <person name="Labbe J."/>
            <person name="Martin F.M."/>
        </authorList>
    </citation>
    <scope>NUCLEOTIDE SEQUENCE</scope>
    <source>
        <strain evidence="1">FP105234-sp</strain>
    </source>
</reference>
<name>A0ACB8RRF4_9AGAM</name>
<feature type="non-terminal residue" evidence="1">
    <location>
        <position position="131"/>
    </location>
</feature>
<reference evidence="1" key="1">
    <citation type="submission" date="2021-02" db="EMBL/GenBank/DDBJ databases">
        <authorList>
            <consortium name="DOE Joint Genome Institute"/>
            <person name="Ahrendt S."/>
            <person name="Looney B.P."/>
            <person name="Miyauchi S."/>
            <person name="Morin E."/>
            <person name="Drula E."/>
            <person name="Courty P.E."/>
            <person name="Chicoki N."/>
            <person name="Fauchery L."/>
            <person name="Kohler A."/>
            <person name="Kuo A."/>
            <person name="Labutti K."/>
            <person name="Pangilinan J."/>
            <person name="Lipzen A."/>
            <person name="Riley R."/>
            <person name="Andreopoulos W."/>
            <person name="He G."/>
            <person name="Johnson J."/>
            <person name="Barry K.W."/>
            <person name="Grigoriev I.V."/>
            <person name="Nagy L."/>
            <person name="Hibbett D."/>
            <person name="Henrissat B."/>
            <person name="Matheny P.B."/>
            <person name="Labbe J."/>
            <person name="Martin F."/>
        </authorList>
    </citation>
    <scope>NUCLEOTIDE SEQUENCE</scope>
    <source>
        <strain evidence="1">FP105234-sp</strain>
    </source>
</reference>